<proteinExistence type="predicted"/>
<keyword evidence="3" id="KW-0808">Transferase</keyword>
<reference evidence="11" key="1">
    <citation type="submission" date="2015-02" db="EMBL/GenBank/DDBJ databases">
        <title>A transcriptome of Wollemia nobilis - a relic of Gondwana.</title>
        <authorList>
            <person name="Chia J.Y."/>
            <person name="Leong Y.S."/>
            <person name="Abdul Karim S."/>
            <person name="Wan Azmi N."/>
            <person name="Hercus R."/>
            <person name="Croft L."/>
        </authorList>
    </citation>
    <scope>NUCLEOTIDE SEQUENCE</scope>
    <source>
        <strain evidence="11">MaeBrown</strain>
        <tissue evidence="11">Leaf</tissue>
    </source>
</reference>
<dbReference type="GO" id="GO:0005737">
    <property type="term" value="C:cytoplasm"/>
    <property type="evidence" value="ECO:0007669"/>
    <property type="project" value="TreeGrafter"/>
</dbReference>
<evidence type="ECO:0000256" key="9">
    <source>
        <dbReference type="SAM" id="MobiDB-lite"/>
    </source>
</evidence>
<dbReference type="GO" id="GO:0061630">
    <property type="term" value="F:ubiquitin protein ligase activity"/>
    <property type="evidence" value="ECO:0007669"/>
    <property type="project" value="UniProtKB-EC"/>
</dbReference>
<organism evidence="11">
    <name type="scientific">Wollemia nobilis</name>
    <dbReference type="NCBI Taxonomy" id="56998"/>
    <lineage>
        <taxon>Eukaryota</taxon>
        <taxon>Viridiplantae</taxon>
        <taxon>Streptophyta</taxon>
        <taxon>Embryophyta</taxon>
        <taxon>Tracheophyta</taxon>
        <taxon>Spermatophyta</taxon>
        <taxon>Pinopsida</taxon>
        <taxon>Pinidae</taxon>
        <taxon>Conifers II</taxon>
        <taxon>Araucariales</taxon>
        <taxon>Araucariaceae</taxon>
        <taxon>Wollemia</taxon>
    </lineage>
</organism>
<feature type="compositionally biased region" description="Basic and acidic residues" evidence="9">
    <location>
        <begin position="102"/>
        <end position="112"/>
    </location>
</feature>
<feature type="compositionally biased region" description="Polar residues" evidence="9">
    <location>
        <begin position="291"/>
        <end position="307"/>
    </location>
</feature>
<keyword evidence="5 8" id="KW-0863">Zinc-finger</keyword>
<keyword evidence="6" id="KW-0833">Ubl conjugation pathway</keyword>
<protein>
    <recommendedName>
        <fullName evidence="2">RING-type E3 ubiquitin transferase</fullName>
        <ecNumber evidence="2">2.3.2.27</ecNumber>
    </recommendedName>
</protein>
<evidence type="ECO:0000256" key="7">
    <source>
        <dbReference type="ARBA" id="ARBA00022833"/>
    </source>
</evidence>
<evidence type="ECO:0000259" key="10">
    <source>
        <dbReference type="PROSITE" id="PS50089"/>
    </source>
</evidence>
<accession>A0A0C9RNW8</accession>
<dbReference type="AlphaFoldDB" id="A0A0C9RNW8"/>
<dbReference type="EC" id="2.3.2.27" evidence="2"/>
<evidence type="ECO:0000256" key="6">
    <source>
        <dbReference type="ARBA" id="ARBA00022786"/>
    </source>
</evidence>
<keyword evidence="7" id="KW-0862">Zinc</keyword>
<dbReference type="GO" id="GO:0016567">
    <property type="term" value="P:protein ubiquitination"/>
    <property type="evidence" value="ECO:0007669"/>
    <property type="project" value="UniProtKB-ARBA"/>
</dbReference>
<comment type="catalytic activity">
    <reaction evidence="1">
        <text>S-ubiquitinyl-[E2 ubiquitin-conjugating enzyme]-L-cysteine + [acceptor protein]-L-lysine = [E2 ubiquitin-conjugating enzyme]-L-cysteine + N(6)-ubiquitinyl-[acceptor protein]-L-lysine.</text>
        <dbReference type="EC" id="2.3.2.27"/>
    </reaction>
</comment>
<dbReference type="PROSITE" id="PS50089">
    <property type="entry name" value="ZF_RING_2"/>
    <property type="match status" value="1"/>
</dbReference>
<dbReference type="Gene3D" id="3.30.40.10">
    <property type="entry name" value="Zinc/RING finger domain, C3HC4 (zinc finger)"/>
    <property type="match status" value="1"/>
</dbReference>
<feature type="compositionally biased region" description="Acidic residues" evidence="9">
    <location>
        <begin position="326"/>
        <end position="351"/>
    </location>
</feature>
<dbReference type="EMBL" id="GCHU01007434">
    <property type="protein sequence ID" value="JAG88526.1"/>
    <property type="molecule type" value="Transcribed_RNA"/>
</dbReference>
<evidence type="ECO:0000256" key="8">
    <source>
        <dbReference type="PROSITE-ProRule" id="PRU00175"/>
    </source>
</evidence>
<dbReference type="InterPro" id="IPR013083">
    <property type="entry name" value="Znf_RING/FYVE/PHD"/>
</dbReference>
<dbReference type="Pfam" id="PF13639">
    <property type="entry name" value="zf-RING_2"/>
    <property type="match status" value="1"/>
</dbReference>
<name>A0A0C9RNW8_9CONI</name>
<dbReference type="PANTHER" id="PTHR15710:SF217">
    <property type="entry name" value="E3 UBIQUITIN-PROTEIN LIGASE RDUF2"/>
    <property type="match status" value="1"/>
</dbReference>
<dbReference type="SUPFAM" id="SSF57850">
    <property type="entry name" value="RING/U-box"/>
    <property type="match status" value="1"/>
</dbReference>
<feature type="region of interest" description="Disordered" evidence="9">
    <location>
        <begin position="281"/>
        <end position="307"/>
    </location>
</feature>
<sequence>MAEVERACAEFESHHHFMSSVAITSSRPRPSSSSKPGASSRYRCRECAMEVAAPESGALVCGLCKNRSLEPITEIRTRDTGRHENIYLRHVLGSLRLLDHGENEREGEHEIPSEDDESESGGAVNYLDCVAHNSAGHFMADDWIEEEEREEDKGPWEDVMISEDLYATGEDEVDVDTFGRLEEEDDEQRAVEFELATFTPTGDDVEPGEFDLETLGCEVESGEQQIINNRVRFEFLRRHSSPGVGEFELETLGREVESEYEQNSNPRVRFDLIDWNHVADSDSASEEAESPRSSVGSNENSETTVDMCSSEDDLCIAFSAWDSFGAEEEERGAEEENNEEWEELDGEEDNGGVDLGSAEIVPLAEEERPEDPLAEIGTAVTFGWTRVLGEFGGDLEFTYEDEDAAHDVDEDNDNDVDVDVDEDADVYFGDPEDYADAAGYEVLLEHFAEIESFPRGAPPAAKAVVESLPFIVIGKEETDNGNAWCPICKEAVCIGEAMKQLPCLHHYHGECILPWLRSRNSCPVCRFELPTDDPEYEEQRKHVTQVNPRT</sequence>
<evidence type="ECO:0000256" key="2">
    <source>
        <dbReference type="ARBA" id="ARBA00012483"/>
    </source>
</evidence>
<dbReference type="SMART" id="SM00184">
    <property type="entry name" value="RING"/>
    <property type="match status" value="1"/>
</dbReference>
<feature type="region of interest" description="Disordered" evidence="9">
    <location>
        <begin position="20"/>
        <end position="39"/>
    </location>
</feature>
<evidence type="ECO:0000256" key="5">
    <source>
        <dbReference type="ARBA" id="ARBA00022771"/>
    </source>
</evidence>
<evidence type="ECO:0000256" key="4">
    <source>
        <dbReference type="ARBA" id="ARBA00022723"/>
    </source>
</evidence>
<evidence type="ECO:0000313" key="11">
    <source>
        <dbReference type="EMBL" id="JAG88526.1"/>
    </source>
</evidence>
<feature type="region of interest" description="Disordered" evidence="9">
    <location>
        <begin position="326"/>
        <end position="355"/>
    </location>
</feature>
<dbReference type="GO" id="GO:0008270">
    <property type="term" value="F:zinc ion binding"/>
    <property type="evidence" value="ECO:0007669"/>
    <property type="project" value="UniProtKB-KW"/>
</dbReference>
<feature type="compositionally biased region" description="Low complexity" evidence="9">
    <location>
        <begin position="25"/>
        <end position="39"/>
    </location>
</feature>
<dbReference type="FunFam" id="3.30.40.10:FF:000127">
    <property type="entry name" value="E3 ubiquitin-protein ligase RNF181"/>
    <property type="match status" value="1"/>
</dbReference>
<dbReference type="PANTHER" id="PTHR15710">
    <property type="entry name" value="E3 UBIQUITIN-PROTEIN LIGASE PRAJA"/>
    <property type="match status" value="1"/>
</dbReference>
<keyword evidence="4" id="KW-0479">Metal-binding</keyword>
<evidence type="ECO:0000256" key="1">
    <source>
        <dbReference type="ARBA" id="ARBA00000900"/>
    </source>
</evidence>
<feature type="region of interest" description="Disordered" evidence="9">
    <location>
        <begin position="102"/>
        <end position="121"/>
    </location>
</feature>
<dbReference type="InterPro" id="IPR001841">
    <property type="entry name" value="Znf_RING"/>
</dbReference>
<feature type="domain" description="RING-type" evidence="10">
    <location>
        <begin position="485"/>
        <end position="526"/>
    </location>
</feature>
<evidence type="ECO:0000256" key="3">
    <source>
        <dbReference type="ARBA" id="ARBA00022679"/>
    </source>
</evidence>